<dbReference type="PROSITE" id="PS51078">
    <property type="entry name" value="ICLR_ED"/>
    <property type="match status" value="1"/>
</dbReference>
<keyword evidence="1" id="KW-0805">Transcription regulation</keyword>
<feature type="domain" description="IclR-ED" evidence="5">
    <location>
        <begin position="73"/>
        <end position="232"/>
    </location>
</feature>
<reference evidence="6 7" key="2">
    <citation type="submission" date="2020-03" db="EMBL/GenBank/DDBJ databases">
        <authorList>
            <person name="Ichikawa N."/>
            <person name="Kimura A."/>
            <person name="Kitahashi Y."/>
            <person name="Uohara A."/>
        </authorList>
    </citation>
    <scope>NUCLEOTIDE SEQUENCE [LARGE SCALE GENOMIC DNA]</scope>
    <source>
        <strain evidence="6 7">NBRC 107702</strain>
    </source>
</reference>
<evidence type="ECO:0000256" key="2">
    <source>
        <dbReference type="ARBA" id="ARBA00023125"/>
    </source>
</evidence>
<evidence type="ECO:0000256" key="3">
    <source>
        <dbReference type="ARBA" id="ARBA00023163"/>
    </source>
</evidence>
<dbReference type="InterPro" id="IPR005471">
    <property type="entry name" value="Tscrpt_reg_IclR_N"/>
</dbReference>
<dbReference type="SUPFAM" id="SSF55781">
    <property type="entry name" value="GAF domain-like"/>
    <property type="match status" value="1"/>
</dbReference>
<dbReference type="InterPro" id="IPR036388">
    <property type="entry name" value="WH-like_DNA-bd_sf"/>
</dbReference>
<dbReference type="Pfam" id="PF09339">
    <property type="entry name" value="HTH_IclR"/>
    <property type="match status" value="1"/>
</dbReference>
<organism evidence="6 7">
    <name type="scientific">Phytohabitans flavus</name>
    <dbReference type="NCBI Taxonomy" id="1076124"/>
    <lineage>
        <taxon>Bacteria</taxon>
        <taxon>Bacillati</taxon>
        <taxon>Actinomycetota</taxon>
        <taxon>Actinomycetes</taxon>
        <taxon>Micromonosporales</taxon>
        <taxon>Micromonosporaceae</taxon>
    </lineage>
</organism>
<keyword evidence="7" id="KW-1185">Reference proteome</keyword>
<sequence>MVTDDVGTESSSRHGAMTLDRGLQVLELLAAEDRDFTVAEIASTLGMHRQAVYRLLATLTAHHLAAPAGSGRYSLGLGILRLSRLAHPQLRRAVLPQLRQLAEALGATAQCVVAEGSEAVTLTVVEPSDEIFHLSQRPGARHPLDQGASGLAILAGRASAAGEPAAVAEARSRGYVVTHGQLTPGAIGIAAPLRDRAGRSLDASISVIALRELDIERAGELVVQAAAAATAA</sequence>
<dbReference type="PROSITE" id="PS51077">
    <property type="entry name" value="HTH_ICLR"/>
    <property type="match status" value="1"/>
</dbReference>
<protein>
    <submittedName>
        <fullName evidence="6">IclR family transcriptional regulator</fullName>
    </submittedName>
</protein>
<keyword evidence="3" id="KW-0804">Transcription</keyword>
<dbReference type="InterPro" id="IPR050707">
    <property type="entry name" value="HTH_MetabolicPath_Reg"/>
</dbReference>
<dbReference type="GO" id="GO:0045892">
    <property type="term" value="P:negative regulation of DNA-templated transcription"/>
    <property type="evidence" value="ECO:0007669"/>
    <property type="project" value="TreeGrafter"/>
</dbReference>
<keyword evidence="2" id="KW-0238">DNA-binding</keyword>
<dbReference type="KEGG" id="pfla:Pflav_030800"/>
<evidence type="ECO:0000259" key="4">
    <source>
        <dbReference type="PROSITE" id="PS51077"/>
    </source>
</evidence>
<dbReference type="InterPro" id="IPR014757">
    <property type="entry name" value="Tscrpt_reg_IclR_C"/>
</dbReference>
<feature type="domain" description="HTH iclR-type" evidence="4">
    <location>
        <begin position="16"/>
        <end position="77"/>
    </location>
</feature>
<proteinExistence type="predicted"/>
<dbReference type="SUPFAM" id="SSF46785">
    <property type="entry name" value="Winged helix' DNA-binding domain"/>
    <property type="match status" value="1"/>
</dbReference>
<dbReference type="Proteomes" id="UP000502508">
    <property type="component" value="Chromosome"/>
</dbReference>
<dbReference type="GO" id="GO:0003700">
    <property type="term" value="F:DNA-binding transcription factor activity"/>
    <property type="evidence" value="ECO:0007669"/>
    <property type="project" value="TreeGrafter"/>
</dbReference>
<accession>A0A6F8XS74</accession>
<evidence type="ECO:0000313" key="6">
    <source>
        <dbReference type="EMBL" id="BCB76670.1"/>
    </source>
</evidence>
<dbReference type="InterPro" id="IPR036390">
    <property type="entry name" value="WH_DNA-bd_sf"/>
</dbReference>
<dbReference type="Gene3D" id="1.10.10.10">
    <property type="entry name" value="Winged helix-like DNA-binding domain superfamily/Winged helix DNA-binding domain"/>
    <property type="match status" value="1"/>
</dbReference>
<dbReference type="GO" id="GO:0003677">
    <property type="term" value="F:DNA binding"/>
    <property type="evidence" value="ECO:0007669"/>
    <property type="project" value="UniProtKB-KW"/>
</dbReference>
<evidence type="ECO:0000313" key="7">
    <source>
        <dbReference type="Proteomes" id="UP000502508"/>
    </source>
</evidence>
<name>A0A6F8XS74_9ACTN</name>
<evidence type="ECO:0000259" key="5">
    <source>
        <dbReference type="PROSITE" id="PS51078"/>
    </source>
</evidence>
<dbReference type="Gene3D" id="3.30.450.40">
    <property type="match status" value="2"/>
</dbReference>
<dbReference type="PANTHER" id="PTHR30136:SF24">
    <property type="entry name" value="HTH-TYPE TRANSCRIPTIONAL REPRESSOR ALLR"/>
    <property type="match status" value="1"/>
</dbReference>
<dbReference type="AlphaFoldDB" id="A0A6F8XS74"/>
<dbReference type="InterPro" id="IPR029016">
    <property type="entry name" value="GAF-like_dom_sf"/>
</dbReference>
<dbReference type="SMART" id="SM00346">
    <property type="entry name" value="HTH_ICLR"/>
    <property type="match status" value="1"/>
</dbReference>
<dbReference type="EMBL" id="AP022870">
    <property type="protein sequence ID" value="BCB76670.1"/>
    <property type="molecule type" value="Genomic_DNA"/>
</dbReference>
<dbReference type="PANTHER" id="PTHR30136">
    <property type="entry name" value="HELIX-TURN-HELIX TRANSCRIPTIONAL REGULATOR, ICLR FAMILY"/>
    <property type="match status" value="1"/>
</dbReference>
<gene>
    <name evidence="6" type="ORF">Pflav_030800</name>
</gene>
<reference evidence="6 7" key="1">
    <citation type="submission" date="2020-03" db="EMBL/GenBank/DDBJ databases">
        <title>Whole genome shotgun sequence of Phytohabitans flavus NBRC 107702.</title>
        <authorList>
            <person name="Komaki H."/>
            <person name="Tamura T."/>
        </authorList>
    </citation>
    <scope>NUCLEOTIDE SEQUENCE [LARGE SCALE GENOMIC DNA]</scope>
    <source>
        <strain evidence="6 7">NBRC 107702</strain>
    </source>
</reference>
<evidence type="ECO:0000256" key="1">
    <source>
        <dbReference type="ARBA" id="ARBA00023015"/>
    </source>
</evidence>